<keyword evidence="1" id="KW-0677">Repeat</keyword>
<dbReference type="Pfam" id="PF01535">
    <property type="entry name" value="PPR"/>
    <property type="match status" value="1"/>
</dbReference>
<dbReference type="AlphaFoldDB" id="A0AAD6A0R5"/>
<evidence type="ECO:0008006" key="7">
    <source>
        <dbReference type="Google" id="ProtNLM"/>
    </source>
</evidence>
<dbReference type="PANTHER" id="PTHR47932">
    <property type="entry name" value="ATPASE EXPRESSION PROTEIN 3"/>
    <property type="match status" value="1"/>
</dbReference>
<dbReference type="InterPro" id="IPR002885">
    <property type="entry name" value="PPR_rpt"/>
</dbReference>
<keyword evidence="2" id="KW-0809">Transit peptide</keyword>
<feature type="repeat" description="PPR" evidence="3">
    <location>
        <begin position="449"/>
        <end position="483"/>
    </location>
</feature>
<feature type="region of interest" description="Disordered" evidence="4">
    <location>
        <begin position="18"/>
        <end position="38"/>
    </location>
</feature>
<sequence length="504" mass="56601">MASKRLAKSLPSLIAKHKHLLDPTSPPPPSPSPPPPPPLPSISLPSFPLHSLPLSPLPPASLASLSHYLSLHLPSLSSLTPSKFTHFLRRHIRYHPNFSPYDFHLFMWVPSSLPSFRHDHHSYLYMTQSLSFSSRLSLLRILLSHLKVNPCPCSDSSIFSCPFLEQIYRTAILTFCRAGWLEDAEVAFSDLCRSVDGKLGSSVYNVLLHGFVHWGKHEKALQLFDKMLKRDFVQPDAYSFNIIIDSCCRRGDIELALDWLGKMKDMGCEPNVVSFNTIIRGFFRNKKFKEGIGVAREMIDLGCKFSVATCEILINGLCYNGKTNEAADLLVEFLLEDSIPNEGFDCYVLFESLCKEGLIEKAIQVFDLLSEKKGCSSLSVVGYITLIEELRKSGRLDYACKVMESMVKEGFVPDTITINCLFENLCDLGRSFDANRLRSMALEKGFEPDGLTFSIIVRGFAKEGKTKEGKEVLDEMLDAGFIPNITTYNRFLDDLHKKGGRLVA</sequence>
<feature type="repeat" description="PPR" evidence="3">
    <location>
        <begin position="200"/>
        <end position="234"/>
    </location>
</feature>
<dbReference type="PANTHER" id="PTHR47932:SF44">
    <property type="entry name" value="MIOREX COMPLEX COMPONENT 1"/>
    <property type="match status" value="1"/>
</dbReference>
<feature type="repeat" description="PPR" evidence="3">
    <location>
        <begin position="236"/>
        <end position="270"/>
    </location>
</feature>
<dbReference type="Proteomes" id="UP001210211">
    <property type="component" value="Unassembled WGS sequence"/>
</dbReference>
<gene>
    <name evidence="5" type="ORF">LUZ61_011316</name>
</gene>
<feature type="repeat" description="PPR" evidence="3">
    <location>
        <begin position="414"/>
        <end position="448"/>
    </location>
</feature>
<reference evidence="5 6" key="1">
    <citation type="journal article" date="2022" name="Cell">
        <title>Repeat-based holocentromeres influence genome architecture and karyotype evolution.</title>
        <authorList>
            <person name="Hofstatter P.G."/>
            <person name="Thangavel G."/>
            <person name="Lux T."/>
            <person name="Neumann P."/>
            <person name="Vondrak T."/>
            <person name="Novak P."/>
            <person name="Zhang M."/>
            <person name="Costa L."/>
            <person name="Castellani M."/>
            <person name="Scott A."/>
            <person name="Toegelov H."/>
            <person name="Fuchs J."/>
            <person name="Mata-Sucre Y."/>
            <person name="Dias Y."/>
            <person name="Vanzela A.L.L."/>
            <person name="Huettel B."/>
            <person name="Almeida C.C.S."/>
            <person name="Simkova H."/>
            <person name="Souza G."/>
            <person name="Pedrosa-Harand A."/>
            <person name="Macas J."/>
            <person name="Mayer K.F.X."/>
            <person name="Houben A."/>
            <person name="Marques A."/>
        </authorList>
    </citation>
    <scope>NUCLEOTIDE SEQUENCE [LARGE SCALE GENOMIC DNA]</scope>
    <source>
        <strain evidence="5">RhyTen1mFocal</strain>
    </source>
</reference>
<dbReference type="SUPFAM" id="SSF81901">
    <property type="entry name" value="HCP-like"/>
    <property type="match status" value="1"/>
</dbReference>
<feature type="repeat" description="PPR" evidence="3">
    <location>
        <begin position="379"/>
        <end position="413"/>
    </location>
</feature>
<keyword evidence="6" id="KW-1185">Reference proteome</keyword>
<dbReference type="EMBL" id="JAMRDG010000001">
    <property type="protein sequence ID" value="KAJ3707611.1"/>
    <property type="molecule type" value="Genomic_DNA"/>
</dbReference>
<feature type="repeat" description="PPR" evidence="3">
    <location>
        <begin position="271"/>
        <end position="305"/>
    </location>
</feature>
<dbReference type="Pfam" id="PF13041">
    <property type="entry name" value="PPR_2"/>
    <property type="match status" value="4"/>
</dbReference>
<feature type="compositionally biased region" description="Pro residues" evidence="4">
    <location>
        <begin position="24"/>
        <end position="38"/>
    </location>
</feature>
<name>A0AAD6A0R5_9POAL</name>
<dbReference type="InterPro" id="IPR011990">
    <property type="entry name" value="TPR-like_helical_dom_sf"/>
</dbReference>
<evidence type="ECO:0000256" key="3">
    <source>
        <dbReference type="PROSITE-ProRule" id="PRU00708"/>
    </source>
</evidence>
<dbReference type="PROSITE" id="PS51375">
    <property type="entry name" value="PPR"/>
    <property type="match status" value="6"/>
</dbReference>
<dbReference type="NCBIfam" id="TIGR00756">
    <property type="entry name" value="PPR"/>
    <property type="match status" value="7"/>
</dbReference>
<protein>
    <recommendedName>
        <fullName evidence="7">Pentatricopeptide repeat-containing protein</fullName>
    </recommendedName>
</protein>
<evidence type="ECO:0000313" key="6">
    <source>
        <dbReference type="Proteomes" id="UP001210211"/>
    </source>
</evidence>
<evidence type="ECO:0000256" key="1">
    <source>
        <dbReference type="ARBA" id="ARBA00022737"/>
    </source>
</evidence>
<evidence type="ECO:0000256" key="4">
    <source>
        <dbReference type="SAM" id="MobiDB-lite"/>
    </source>
</evidence>
<evidence type="ECO:0000256" key="2">
    <source>
        <dbReference type="ARBA" id="ARBA00022946"/>
    </source>
</evidence>
<comment type="caution">
    <text evidence="5">The sequence shown here is derived from an EMBL/GenBank/DDBJ whole genome shotgun (WGS) entry which is preliminary data.</text>
</comment>
<dbReference type="Gene3D" id="1.25.40.10">
    <property type="entry name" value="Tetratricopeptide repeat domain"/>
    <property type="match status" value="3"/>
</dbReference>
<evidence type="ECO:0000313" key="5">
    <source>
        <dbReference type="EMBL" id="KAJ3707611.1"/>
    </source>
</evidence>
<organism evidence="5 6">
    <name type="scientific">Rhynchospora tenuis</name>
    <dbReference type="NCBI Taxonomy" id="198213"/>
    <lineage>
        <taxon>Eukaryota</taxon>
        <taxon>Viridiplantae</taxon>
        <taxon>Streptophyta</taxon>
        <taxon>Embryophyta</taxon>
        <taxon>Tracheophyta</taxon>
        <taxon>Spermatophyta</taxon>
        <taxon>Magnoliopsida</taxon>
        <taxon>Liliopsida</taxon>
        <taxon>Poales</taxon>
        <taxon>Cyperaceae</taxon>
        <taxon>Cyperoideae</taxon>
        <taxon>Rhynchosporeae</taxon>
        <taxon>Rhynchospora</taxon>
    </lineage>
</organism>
<accession>A0AAD6A0R5</accession>
<proteinExistence type="predicted"/>